<dbReference type="InterPro" id="IPR012337">
    <property type="entry name" value="RNaseH-like_sf"/>
</dbReference>
<accession>A0ABU6Z9X9</accession>
<dbReference type="SUPFAM" id="SSF53098">
    <property type="entry name" value="Ribonuclease H-like"/>
    <property type="match status" value="1"/>
</dbReference>
<keyword evidence="2" id="KW-1185">Reference proteome</keyword>
<dbReference type="PANTHER" id="PTHR47074:SF61">
    <property type="entry name" value="RNASE H TYPE-1 DOMAIN-CONTAINING PROTEIN"/>
    <property type="match status" value="1"/>
</dbReference>
<dbReference type="EMBL" id="JASCZI010272003">
    <property type="protein sequence ID" value="MED6219069.1"/>
    <property type="molecule type" value="Genomic_DNA"/>
</dbReference>
<evidence type="ECO:0000313" key="2">
    <source>
        <dbReference type="Proteomes" id="UP001341840"/>
    </source>
</evidence>
<proteinExistence type="predicted"/>
<name>A0ABU6Z9X9_9FABA</name>
<comment type="caution">
    <text evidence="1">The sequence shown here is derived from an EMBL/GenBank/DDBJ whole genome shotgun (WGS) entry which is preliminary data.</text>
</comment>
<dbReference type="CDD" id="cd06222">
    <property type="entry name" value="RNase_H_like"/>
    <property type="match status" value="1"/>
</dbReference>
<organism evidence="1 2">
    <name type="scientific">Stylosanthes scabra</name>
    <dbReference type="NCBI Taxonomy" id="79078"/>
    <lineage>
        <taxon>Eukaryota</taxon>
        <taxon>Viridiplantae</taxon>
        <taxon>Streptophyta</taxon>
        <taxon>Embryophyta</taxon>
        <taxon>Tracheophyta</taxon>
        <taxon>Spermatophyta</taxon>
        <taxon>Magnoliopsida</taxon>
        <taxon>eudicotyledons</taxon>
        <taxon>Gunneridae</taxon>
        <taxon>Pentapetalae</taxon>
        <taxon>rosids</taxon>
        <taxon>fabids</taxon>
        <taxon>Fabales</taxon>
        <taxon>Fabaceae</taxon>
        <taxon>Papilionoideae</taxon>
        <taxon>50 kb inversion clade</taxon>
        <taxon>dalbergioids sensu lato</taxon>
        <taxon>Dalbergieae</taxon>
        <taxon>Pterocarpus clade</taxon>
        <taxon>Stylosanthes</taxon>
    </lineage>
</organism>
<evidence type="ECO:0008006" key="3">
    <source>
        <dbReference type="Google" id="ProtNLM"/>
    </source>
</evidence>
<sequence length="200" mass="22209">MEKLDPQNQGFLCTCLLALWTSHNELLFEENIRTPMEIVEVANQRHDEFIAAQTATTDAMASHPPGARSVEKWETPPTNEIKINVDAACIDEEMVGIGVVAKDSFGSLLMASMWKASLSVSSKEAEALACMMGLEKAQECFFLASRFRSVEFYHVKRSGNMVAHEVTQMAFTNADTMWLEEAPANICNLALLDIPTPIHE</sequence>
<evidence type="ECO:0000313" key="1">
    <source>
        <dbReference type="EMBL" id="MED6219069.1"/>
    </source>
</evidence>
<gene>
    <name evidence="1" type="ORF">PIB30_032434</name>
</gene>
<reference evidence="1 2" key="1">
    <citation type="journal article" date="2023" name="Plants (Basel)">
        <title>Bridging the Gap: Combining Genomics and Transcriptomics Approaches to Understand Stylosanthes scabra, an Orphan Legume from the Brazilian Caatinga.</title>
        <authorList>
            <person name="Ferreira-Neto J.R.C."/>
            <person name="da Silva M.D."/>
            <person name="Binneck E."/>
            <person name="de Melo N.F."/>
            <person name="da Silva R.H."/>
            <person name="de Melo A.L.T.M."/>
            <person name="Pandolfi V."/>
            <person name="Bustamante F.O."/>
            <person name="Brasileiro-Vidal A.C."/>
            <person name="Benko-Iseppon A.M."/>
        </authorList>
    </citation>
    <scope>NUCLEOTIDE SEQUENCE [LARGE SCALE GENOMIC DNA]</scope>
    <source>
        <tissue evidence="1">Leaves</tissue>
    </source>
</reference>
<protein>
    <recommendedName>
        <fullName evidence="3">RNase H type-1 domain-containing protein</fullName>
    </recommendedName>
</protein>
<dbReference type="InterPro" id="IPR052929">
    <property type="entry name" value="RNase_H-like_EbsB-rel"/>
</dbReference>
<dbReference type="PANTHER" id="PTHR47074">
    <property type="entry name" value="BNAC02G40300D PROTEIN"/>
    <property type="match status" value="1"/>
</dbReference>
<dbReference type="InterPro" id="IPR044730">
    <property type="entry name" value="RNase_H-like_dom_plant"/>
</dbReference>
<dbReference type="Proteomes" id="UP001341840">
    <property type="component" value="Unassembled WGS sequence"/>
</dbReference>